<dbReference type="EMBL" id="JAIZAY010000003">
    <property type="protein sequence ID" value="KAJ8045953.1"/>
    <property type="molecule type" value="Genomic_DNA"/>
</dbReference>
<feature type="coiled-coil region" evidence="4">
    <location>
        <begin position="158"/>
        <end position="419"/>
    </location>
</feature>
<feature type="coiled-coil region" evidence="4">
    <location>
        <begin position="474"/>
        <end position="541"/>
    </location>
</feature>
<comment type="subcellular location">
    <subcellularLocation>
        <location evidence="1">Golgi apparatus</location>
    </subcellularLocation>
</comment>
<comment type="caution">
    <text evidence="7">The sequence shown here is derived from an EMBL/GenBank/DDBJ whole genome shotgun (WGS) entry which is preliminary data.</text>
</comment>
<dbReference type="PANTHER" id="PTHR18921:SF2">
    <property type="entry name" value="THYROID RECEPTOR-INTERACTING PROTEIN 11"/>
    <property type="match status" value="1"/>
</dbReference>
<name>A0A9Q1CJM0_HOLLE</name>
<evidence type="ECO:0000256" key="3">
    <source>
        <dbReference type="ARBA" id="ARBA00023054"/>
    </source>
</evidence>
<protein>
    <submittedName>
        <fullName evidence="7">Thyroid receptor-interacting protein 11</fullName>
    </submittedName>
</protein>
<dbReference type="InterPro" id="IPR019459">
    <property type="entry name" value="GRAB"/>
</dbReference>
<evidence type="ECO:0000313" key="7">
    <source>
        <dbReference type="EMBL" id="KAJ8045953.1"/>
    </source>
</evidence>
<feature type="coiled-coil region" evidence="4">
    <location>
        <begin position="1496"/>
        <end position="1551"/>
    </location>
</feature>
<organism evidence="7 8">
    <name type="scientific">Holothuria leucospilota</name>
    <name type="common">Black long sea cucumber</name>
    <name type="synonym">Mertensiothuria leucospilota</name>
    <dbReference type="NCBI Taxonomy" id="206669"/>
    <lineage>
        <taxon>Eukaryota</taxon>
        <taxon>Metazoa</taxon>
        <taxon>Echinodermata</taxon>
        <taxon>Eleutherozoa</taxon>
        <taxon>Echinozoa</taxon>
        <taxon>Holothuroidea</taxon>
        <taxon>Aspidochirotacea</taxon>
        <taxon>Aspidochirotida</taxon>
        <taxon>Holothuriidae</taxon>
        <taxon>Holothuria</taxon>
    </lineage>
</organism>
<keyword evidence="8" id="KW-1185">Reference proteome</keyword>
<sequence>MAWFGENFKSLSSQLTTAASTAAEFTRGVLEEGTTEVSDHATELKITEDKVERLEAAIVSLKAENERLQLINSDLEEKAETSELQINSISSQYRGVIQEKEDEIKSLKEEQHKWQSQSFQTDSMMIASSPPALATSTSTSSLSSSALLVPGDNDFHDIITAQQEINKMSAELSRLQAECDHWKQMASSKVQPSFQVGAEEATSDSDAILNARIKELESKLQREIDESQHELSALQDVHSQKLANMARQHKSEIEKYKEKVEQLEEDLMYAQDGQSAGDKKESDGDTLRQKLQHIQKELDKTKEDLVEMEAANSELQSEVEKLKLKERQSTKQRKDLQGKIIQISKDNEELSIEKEKLLQSLEDKTKDTEKMKMAIANEDTASKELELLKRTLQEREKELEEAHLTVEQVSEELLATKRRLLASLDDNHASASAMLKDVQSARRKFSSDATALKCQLFLEKQALVKEMIDIGQKMEEGQRSVEDLEAASQEVQDETVDLISRMGKTENTKAVEENSRLTAQVSRLQTELEELNARCASLSSDKEHSEMMIAKLNQDIQYLKEGKDLPPDLSSRTDSTIGYSTDTQSAASDVSHDTNQGSALGMEGNSDTQSFDGEFDDSHIFATIRQRFPEAASAMQEQLVQFEEIQRDWEMEKEALEQVVISVREQLKQKEQALQNLKQSQDQEMSEKVSKEMEDLHKQLGEAETSQKKVTENLELANKEKERLAKEIDRLQRKNESLSVEVSEAEREKQSLQQQLEKSVQNIEQLQDELNHTMEILNDKDQSVLEMSQQRDELQEDMKQLDLQQREALDQILLSKKDLEQEVDNLKEQLKDVGLELEESKRKLDEKLTSSETAEQLKKELIQVKEKFISLEKEKNSEVDELKQEVDVLKETKETFEESNTILIKSNRLLEEEKSALQAKLKALKERGNVKNDGEDSSEVIAKMEEECLELKKHADRLQDKCSELETTLAKTQHEKISLREELSRKTNVSDKLSQELKKVETRLVEVENKKTELEKENFNLKEDVEEIHQKMQEQLLRHEEALMEITGNETGSEFEVMKAEREKQLELISQKDSEITELKLKCEELQVDLSGTKDALNTTVSNHEQLADLLKEKESDIRSLAEENAFFLEAVKEGKESKSELNDALRKISVLEQEVGTLRTEKVKLEERVADLQEIEQKSLDESRTLGLITDLEFEIGDLKKGLAEKDSIIQKLKEELSNTKVAEDTTKLESDLALKQEAISSLEQEKETFKNKCALLEEQLQASLEGTKEHGGVSGLKEELEKKITECEQLKSENLALDDKLKSAEQKALDQTSADENWKTQVDDLQTEIDIYDESLKDIQEKRILQESKIKKLMEQLEAKDAEVTQLTSERETLNKMVSEKTNRTIQLQEEVDNLKNFVQSEQSEDHVDRGDSFPDLQTIGHMNGSSVPVQSNLEPLAISDSEKQLEKMIQERDREITALKEQNQAVMTLLDDKSRTIMGNSVLVDLHKVQMQKKSLESERNQMVAVLNEKTRECSNLKTEVHKLMKIVSAEKSALEKAQDDYKELQKSIQTPRNDMQKEALQNLSYLIQEKDLEIGALKQKNDTLVQVLQTASPNNSTEINKVLEDKEELQKENKMLKEERDQLVVSIHQKHHESVTYYEEVQRLAGVINQDSQKYIDLQKRYESLSEEKELKDQSLLEFQGQLEEKRKAVEDLERQLESHKQTFADFELQLADMNESVMSLEKEKESLEEEVRKKESSIGLSKDESKQEEEIKMLKEELQRLKNGQAQIQEEVTKREVESEGAAMNSSDIIEEAEIQMNSQSQGVDKESKAKEEEIKRLQVELDKLQVTLIDRNERINEKTNEALQRQSEVAKLRQQVDLQNQTLLEHERIIQEKMRDVETLQQQAREKDRMASLLQSQAQNLSHRVSPLEAEVNSLKEENKSLHHSVVNKDAENRSLQDMSNNIAMQLREKEFELAALKEKNKTLTQLVKEKEAGSKGDVERMLQETEAMQRQAQMFQQERDQAVLMLQRNEMDMSSLRKEVQTKAEVEKKLNSELDRLRNHLIEMEETYMSEALQAEEREKDLRNRLALTEDNLRSSSTAVQSASQQASNQIENLLDQLASATNEKEQVLLELAASQEQCQQYSTSLGNLQMVLEQFQQETHMMFVLTEKEEIIAQEVEIYQRRAEEKEKIAEHLFKQNMEIQQKLSDTQDALESASRLTEQLDKKEEYISRLKQEISKREEEVNEYKKQFDEVSSAAETKVDKPLVKNLFINYVNAPTSKKGEVFHLITSLLNFNQEELDKLHGVSSSGWFSGIFGGRSAPPPSPRHKQDLEKSFTQQFVRFLEEESTPVVKVRLPVEEMTKDRPKPPAFNPFSAPVPSQSPFIPSSPPAKKSLGTVGSSQLMINPTPVTPSVPQSVQMKPVPPTANEGGSGRNSPAAKGSLRDILQ</sequence>
<evidence type="ECO:0000256" key="5">
    <source>
        <dbReference type="SAM" id="MobiDB-lite"/>
    </source>
</evidence>
<feature type="region of interest" description="Disordered" evidence="5">
    <location>
        <begin position="2348"/>
        <end position="2434"/>
    </location>
</feature>
<feature type="domain" description="GRIP" evidence="6">
    <location>
        <begin position="2243"/>
        <end position="2292"/>
    </location>
</feature>
<dbReference type="PROSITE" id="PS50913">
    <property type="entry name" value="GRIP"/>
    <property type="match status" value="1"/>
</dbReference>
<evidence type="ECO:0000256" key="1">
    <source>
        <dbReference type="ARBA" id="ARBA00004555"/>
    </source>
</evidence>
<feature type="region of interest" description="Disordered" evidence="5">
    <location>
        <begin position="1727"/>
        <end position="1751"/>
    </location>
</feature>
<feature type="coiled-coil region" evidence="4">
    <location>
        <begin position="1806"/>
        <end position="1924"/>
    </location>
</feature>
<keyword evidence="7" id="KW-0675">Receptor</keyword>
<reference evidence="7" key="1">
    <citation type="submission" date="2021-10" db="EMBL/GenBank/DDBJ databases">
        <title>Tropical sea cucumber genome reveals ecological adaptation and Cuvierian tubules defense mechanism.</title>
        <authorList>
            <person name="Chen T."/>
        </authorList>
    </citation>
    <scope>NUCLEOTIDE SEQUENCE</scope>
    <source>
        <strain evidence="7">Nanhai2018</strain>
        <tissue evidence="7">Muscle</tissue>
    </source>
</reference>
<feature type="compositionally biased region" description="Basic and acidic residues" evidence="5">
    <location>
        <begin position="685"/>
        <end position="695"/>
    </location>
</feature>
<feature type="coiled-coil region" evidence="4">
    <location>
        <begin position="2030"/>
        <end position="2125"/>
    </location>
</feature>
<keyword evidence="2" id="KW-0333">Golgi apparatus</keyword>
<dbReference type="GO" id="GO:0007030">
    <property type="term" value="P:Golgi organization"/>
    <property type="evidence" value="ECO:0007669"/>
    <property type="project" value="TreeGrafter"/>
</dbReference>
<evidence type="ECO:0000259" key="6">
    <source>
        <dbReference type="PROSITE" id="PS50913"/>
    </source>
</evidence>
<feature type="coiled-coil region" evidence="4">
    <location>
        <begin position="37"/>
        <end position="117"/>
    </location>
</feature>
<feature type="compositionally biased region" description="Low complexity" evidence="5">
    <location>
        <begin position="2393"/>
        <end position="2405"/>
    </location>
</feature>
<dbReference type="Proteomes" id="UP001152320">
    <property type="component" value="Chromosome 3"/>
</dbReference>
<gene>
    <name evidence="7" type="ORF">HOLleu_09078</name>
</gene>
<dbReference type="PANTHER" id="PTHR18921">
    <property type="entry name" value="MYOSIN HEAVY CHAIN - RELATED"/>
    <property type="match status" value="1"/>
</dbReference>
<evidence type="ECO:0000256" key="2">
    <source>
        <dbReference type="ARBA" id="ARBA00023034"/>
    </source>
</evidence>
<proteinExistence type="predicted"/>
<feature type="region of interest" description="Disordered" evidence="5">
    <location>
        <begin position="675"/>
        <end position="695"/>
    </location>
</feature>
<evidence type="ECO:0000313" key="8">
    <source>
        <dbReference type="Proteomes" id="UP001152320"/>
    </source>
</evidence>
<feature type="coiled-coil region" evidence="4">
    <location>
        <begin position="1953"/>
        <end position="2005"/>
    </location>
</feature>
<dbReference type="GO" id="GO:0005794">
    <property type="term" value="C:Golgi apparatus"/>
    <property type="evidence" value="ECO:0007669"/>
    <property type="project" value="UniProtKB-SubCell"/>
</dbReference>
<dbReference type="OrthoDB" id="425925at2759"/>
<accession>A0A9Q1CJM0</accession>
<feature type="coiled-coil region" evidence="4">
    <location>
        <begin position="1227"/>
        <end position="1379"/>
    </location>
</feature>
<dbReference type="Pfam" id="PF10375">
    <property type="entry name" value="GRAB"/>
    <property type="match status" value="1"/>
</dbReference>
<keyword evidence="3 4" id="KW-0175">Coiled coil</keyword>
<dbReference type="GO" id="GO:0031267">
    <property type="term" value="F:small GTPase binding"/>
    <property type="evidence" value="ECO:0007669"/>
    <property type="project" value="TreeGrafter"/>
</dbReference>
<evidence type="ECO:0000256" key="4">
    <source>
        <dbReference type="SAM" id="Coils"/>
    </source>
</evidence>
<feature type="coiled-coil region" evidence="4">
    <location>
        <begin position="2185"/>
        <end position="2243"/>
    </location>
</feature>
<dbReference type="InterPro" id="IPR000237">
    <property type="entry name" value="GRIP_dom"/>
</dbReference>
<dbReference type="GO" id="GO:0006888">
    <property type="term" value="P:endoplasmic reticulum to Golgi vesicle-mediated transport"/>
    <property type="evidence" value="ECO:0007669"/>
    <property type="project" value="TreeGrafter"/>
</dbReference>